<evidence type="ECO:0000313" key="2">
    <source>
        <dbReference type="Proteomes" id="UP000005580"/>
    </source>
</evidence>
<dbReference type="EMBL" id="AEPE02000002">
    <property type="protein sequence ID" value="EFZ37960.1"/>
    <property type="molecule type" value="Genomic_DNA"/>
</dbReference>
<accession>E7RMH9</accession>
<dbReference type="AlphaFoldDB" id="E7RMH9"/>
<comment type="caution">
    <text evidence="1">The sequence shown here is derived from an EMBL/GenBank/DDBJ whole genome shotgun (WGS) entry which is preliminary data.</text>
</comment>
<name>E7RMH9_9BACT</name>
<evidence type="ECO:0000313" key="1">
    <source>
        <dbReference type="EMBL" id="EFZ37960.1"/>
    </source>
</evidence>
<dbReference type="Proteomes" id="UP000005580">
    <property type="component" value="Unassembled WGS sequence"/>
</dbReference>
<gene>
    <name evidence="1" type="ORF">HMPREF0663_10329</name>
</gene>
<proteinExistence type="predicted"/>
<protein>
    <submittedName>
        <fullName evidence="1">Uncharacterized protein</fullName>
    </submittedName>
</protein>
<sequence length="39" mass="4678">MAYKFVKEEFIEKSSVCKLLQTYIYLFLRLFGRKGLEKG</sequence>
<reference evidence="1" key="1">
    <citation type="submission" date="2011-01" db="EMBL/GenBank/DDBJ databases">
        <authorList>
            <person name="Muzny D."/>
            <person name="Qin X."/>
            <person name="Buhay C."/>
            <person name="Dugan-Rocha S."/>
            <person name="Ding Y."/>
            <person name="Chen G."/>
            <person name="Hawes A."/>
            <person name="Holder M."/>
            <person name="Jhangiani S."/>
            <person name="Johnson A."/>
            <person name="Khan Z."/>
            <person name="Li Z."/>
            <person name="Liu W."/>
            <person name="Liu X."/>
            <person name="Perez L."/>
            <person name="Shen H."/>
            <person name="Wang Q."/>
            <person name="Watt J."/>
            <person name="Xi L."/>
            <person name="Xin Y."/>
            <person name="Zhou J."/>
            <person name="Deng J."/>
            <person name="Jiang H."/>
            <person name="Liu Y."/>
            <person name="Qu J."/>
            <person name="Song X.-Z."/>
            <person name="Zhang L."/>
            <person name="Villasana D."/>
            <person name="Johnson A."/>
            <person name="Liu J."/>
            <person name="Liyanage D."/>
            <person name="Lorensuhewa L."/>
            <person name="Robinson T."/>
            <person name="Song A."/>
            <person name="Song B.-B."/>
            <person name="Dinh H."/>
            <person name="Thornton R."/>
            <person name="Coyle M."/>
            <person name="Francisco L."/>
            <person name="Jackson L."/>
            <person name="Javaid M."/>
            <person name="Korchina V."/>
            <person name="Kovar C."/>
            <person name="Mata R."/>
            <person name="Mathew T."/>
            <person name="Ngo R."/>
            <person name="Nguyen L."/>
            <person name="Nguyen N."/>
            <person name="Okwuonu G."/>
            <person name="Ongeri F."/>
            <person name="Pham C."/>
            <person name="Simmons D."/>
            <person name="Wilczek-Boney K."/>
            <person name="Hale W."/>
            <person name="Jakkamsetti A."/>
            <person name="Pham P."/>
            <person name="Ruth R."/>
            <person name="San Lucas F."/>
            <person name="Warren J."/>
            <person name="Zhang J."/>
            <person name="Zhao Z."/>
            <person name="Zhou C."/>
            <person name="Zhu D."/>
            <person name="Lee S."/>
            <person name="Bess C."/>
            <person name="Blankenburg K."/>
            <person name="Forbes L."/>
            <person name="Fu Q."/>
            <person name="Gubbala S."/>
            <person name="Hirani K."/>
            <person name="Jayaseelan J.C."/>
            <person name="Lara F."/>
            <person name="Munidasa M."/>
            <person name="Palculict T."/>
            <person name="Patil S."/>
            <person name="Pu L.-L."/>
            <person name="Saada N."/>
            <person name="Tang L."/>
            <person name="Weissenberger G."/>
            <person name="Zhu Y."/>
            <person name="Hemphill L."/>
            <person name="Shang Y."/>
            <person name="Youmans B."/>
            <person name="Ayvaz T."/>
            <person name="Ross M."/>
            <person name="Santibanez J."/>
            <person name="Aqrawi P."/>
            <person name="Gross S."/>
            <person name="Joshi V."/>
            <person name="Fowler G."/>
            <person name="Nazareth L."/>
            <person name="Reid J."/>
            <person name="Worley K."/>
            <person name="Petrosino J."/>
            <person name="Highlander S."/>
            <person name="Gibbs R."/>
        </authorList>
    </citation>
    <scope>NUCLEOTIDE SEQUENCE [LARGE SCALE GENOMIC DNA]</scope>
    <source>
        <strain evidence="1">ATCC 33269</strain>
    </source>
</reference>
<organism evidence="1 2">
    <name type="scientific">Hoylesella oralis ATCC 33269</name>
    <dbReference type="NCBI Taxonomy" id="873533"/>
    <lineage>
        <taxon>Bacteria</taxon>
        <taxon>Pseudomonadati</taxon>
        <taxon>Bacteroidota</taxon>
        <taxon>Bacteroidia</taxon>
        <taxon>Bacteroidales</taxon>
        <taxon>Prevotellaceae</taxon>
        <taxon>Hoylesella</taxon>
    </lineage>
</organism>
<keyword evidence="2" id="KW-1185">Reference proteome</keyword>
<dbReference type="HOGENOM" id="CLU_3314787_0_0_10"/>